<dbReference type="GO" id="GO:0005524">
    <property type="term" value="F:ATP binding"/>
    <property type="evidence" value="ECO:0007669"/>
    <property type="project" value="UniProtKB-KW"/>
</dbReference>
<comment type="catalytic activity">
    <reaction evidence="5 6">
        <text>NAD(+) + ATP = ADP + NADP(+) + H(+)</text>
        <dbReference type="Rhea" id="RHEA:18629"/>
        <dbReference type="ChEBI" id="CHEBI:15378"/>
        <dbReference type="ChEBI" id="CHEBI:30616"/>
        <dbReference type="ChEBI" id="CHEBI:57540"/>
        <dbReference type="ChEBI" id="CHEBI:58349"/>
        <dbReference type="ChEBI" id="CHEBI:456216"/>
        <dbReference type="EC" id="2.7.1.23"/>
    </reaction>
</comment>
<dbReference type="SUPFAM" id="SSF111331">
    <property type="entry name" value="NAD kinase/diacylglycerol kinase-like"/>
    <property type="match status" value="1"/>
</dbReference>
<dbReference type="Pfam" id="PF01513">
    <property type="entry name" value="NAD_kinase"/>
    <property type="match status" value="1"/>
</dbReference>
<dbReference type="HAMAP" id="MF_00361">
    <property type="entry name" value="NAD_kinase"/>
    <property type="match status" value="1"/>
</dbReference>
<keyword evidence="8" id="KW-1185">Reference proteome</keyword>
<keyword evidence="1 6" id="KW-0808">Transferase</keyword>
<dbReference type="Gene3D" id="2.60.200.30">
    <property type="entry name" value="Probable inorganic polyphosphate/atp-NAD kinase, domain 2"/>
    <property type="match status" value="1"/>
</dbReference>
<accession>A0A7Z0PG69</accession>
<dbReference type="InterPro" id="IPR017438">
    <property type="entry name" value="ATP-NAD_kinase_N"/>
</dbReference>
<evidence type="ECO:0000256" key="5">
    <source>
        <dbReference type="ARBA" id="ARBA00047925"/>
    </source>
</evidence>
<feature type="active site" description="Proton acceptor" evidence="6">
    <location>
        <position position="46"/>
    </location>
</feature>
<gene>
    <name evidence="6" type="primary">nadK</name>
    <name evidence="7" type="ORF">HP397_02305</name>
</gene>
<dbReference type="EMBL" id="JABMKT010000008">
    <property type="protein sequence ID" value="NYV27660.1"/>
    <property type="molecule type" value="Genomic_DNA"/>
</dbReference>
<keyword evidence="3 6" id="KW-0521">NADP</keyword>
<dbReference type="PANTHER" id="PTHR20275:SF0">
    <property type="entry name" value="NAD KINASE"/>
    <property type="match status" value="1"/>
</dbReference>
<dbReference type="PANTHER" id="PTHR20275">
    <property type="entry name" value="NAD KINASE"/>
    <property type="match status" value="1"/>
</dbReference>
<comment type="caution">
    <text evidence="6">Lacks conserved residue(s) required for the propagation of feature annotation.</text>
</comment>
<feature type="binding site" evidence="6">
    <location>
        <begin position="115"/>
        <end position="116"/>
    </location>
    <ligand>
        <name>NAD(+)</name>
        <dbReference type="ChEBI" id="CHEBI:57540"/>
    </ligand>
</feature>
<feature type="binding site" evidence="6">
    <location>
        <begin position="46"/>
        <end position="47"/>
    </location>
    <ligand>
        <name>NAD(+)</name>
        <dbReference type="ChEBI" id="CHEBI:57540"/>
    </ligand>
</feature>
<evidence type="ECO:0000256" key="3">
    <source>
        <dbReference type="ARBA" id="ARBA00022857"/>
    </source>
</evidence>
<dbReference type="OrthoDB" id="9774737at2"/>
<feature type="binding site" evidence="6">
    <location>
        <position position="144"/>
    </location>
    <ligand>
        <name>NAD(+)</name>
        <dbReference type="ChEBI" id="CHEBI:57540"/>
    </ligand>
</feature>
<dbReference type="Proteomes" id="UP000526184">
    <property type="component" value="Unassembled WGS sequence"/>
</dbReference>
<comment type="function">
    <text evidence="6">Involved in the regulation of the intracellular balance of NAD and NADP, and is a key enzyme in the biosynthesis of NADP. Catalyzes specifically the phosphorylation on 2'-hydroxyl of the adenosine moiety of NAD to yield NADP.</text>
</comment>
<keyword evidence="2 6" id="KW-0418">Kinase</keyword>
<evidence type="ECO:0000313" key="8">
    <source>
        <dbReference type="Proteomes" id="UP000526184"/>
    </source>
</evidence>
<comment type="caution">
    <text evidence="7">The sequence shown here is derived from an EMBL/GenBank/DDBJ whole genome shotgun (WGS) entry which is preliminary data.</text>
</comment>
<dbReference type="AlphaFoldDB" id="A0A7Z0PG69"/>
<protein>
    <recommendedName>
        <fullName evidence="6">NAD kinase</fullName>
        <ecNumber evidence="6">2.7.1.23</ecNumber>
    </recommendedName>
    <alternativeName>
        <fullName evidence="6">ATP-dependent NAD kinase</fullName>
    </alternativeName>
</protein>
<keyword evidence="4 6" id="KW-0520">NAD</keyword>
<keyword evidence="6" id="KW-0963">Cytoplasm</keyword>
<dbReference type="InterPro" id="IPR002504">
    <property type="entry name" value="NADK"/>
</dbReference>
<evidence type="ECO:0000313" key="7">
    <source>
        <dbReference type="EMBL" id="NYV27660.1"/>
    </source>
</evidence>
<dbReference type="GO" id="GO:0051287">
    <property type="term" value="F:NAD binding"/>
    <property type="evidence" value="ECO:0007669"/>
    <property type="project" value="UniProtKB-ARBA"/>
</dbReference>
<dbReference type="GO" id="GO:0003951">
    <property type="term" value="F:NAD+ kinase activity"/>
    <property type="evidence" value="ECO:0007669"/>
    <property type="project" value="UniProtKB-UniRule"/>
</dbReference>
<sequence length="257" mass="28958">MKVKIIKKATLSNNEISYFLEYLNNKNIDIVEDMLDAEILITFGGDGTLLSTVEYLRVHNIPVFSINYGSIGYMTKISNKDAISSFDKFLKGEYRIDHRKFLEVNFRNKTYFALNEISILKFAINSELINVKVEQNKQLINIYKADGIIIASPTGSTAYSLSAGGPIISPELDAICITPLASQSLTARSIILDGNKELSISAYGRSEYVGLNIDGNLHFKLYPEEYVDAKLSNVGIDLIYVDDLNYYNILKQKLHWT</sequence>
<feature type="binding site" evidence="6">
    <location>
        <position position="146"/>
    </location>
    <ligand>
        <name>NAD(+)</name>
        <dbReference type="ChEBI" id="CHEBI:57540"/>
    </ligand>
</feature>
<keyword evidence="6" id="KW-0547">Nucleotide-binding</keyword>
<dbReference type="InterPro" id="IPR017437">
    <property type="entry name" value="ATP-NAD_kinase_PpnK-typ_C"/>
</dbReference>
<feature type="binding site" evidence="6">
    <location>
        <begin position="157"/>
        <end position="162"/>
    </location>
    <ligand>
        <name>NAD(+)</name>
        <dbReference type="ChEBI" id="CHEBI:57540"/>
    </ligand>
</feature>
<evidence type="ECO:0000256" key="6">
    <source>
        <dbReference type="HAMAP-Rule" id="MF_00361"/>
    </source>
</evidence>
<dbReference type="InterPro" id="IPR016064">
    <property type="entry name" value="NAD/diacylglycerol_kinase_sf"/>
</dbReference>
<dbReference type="GO" id="GO:0005737">
    <property type="term" value="C:cytoplasm"/>
    <property type="evidence" value="ECO:0007669"/>
    <property type="project" value="UniProtKB-SubCell"/>
</dbReference>
<keyword evidence="6" id="KW-0067">ATP-binding</keyword>
<dbReference type="Gene3D" id="3.40.50.10330">
    <property type="entry name" value="Probable inorganic polyphosphate/atp-NAD kinase, domain 1"/>
    <property type="match status" value="1"/>
</dbReference>
<dbReference type="RefSeq" id="WP_067321986.1">
    <property type="nucleotide sequence ID" value="NZ_CBCRWS010000005.1"/>
</dbReference>
<comment type="subcellular location">
    <subcellularLocation>
        <location evidence="6">Cytoplasm</location>
    </subcellularLocation>
</comment>
<proteinExistence type="inferred from homology"/>
<reference evidence="7 8" key="1">
    <citation type="submission" date="2020-05" db="EMBL/GenBank/DDBJ databases">
        <title>Streptobacillus felis strain LHL191014123.</title>
        <authorList>
            <person name="Fawzy A."/>
            <person name="Rau J."/>
            <person name="Risse K."/>
            <person name="Schauerte N."/>
            <person name="Geiger C."/>
            <person name="Blom J."/>
            <person name="Imirzalioglu C."/>
            <person name="Falgenhauer J."/>
            <person name="Bach A."/>
            <person name="Herden C."/>
            <person name="Eisenberg T."/>
        </authorList>
    </citation>
    <scope>NUCLEOTIDE SEQUENCE [LARGE SCALE GENOMIC DNA]</scope>
    <source>
        <strain evidence="7 8">LHL191014123</strain>
    </source>
</reference>
<feature type="binding site" evidence="6">
    <location>
        <position position="181"/>
    </location>
    <ligand>
        <name>NAD(+)</name>
        <dbReference type="ChEBI" id="CHEBI:57540"/>
    </ligand>
</feature>
<name>A0A7Z0PG69_9FUSO</name>
<dbReference type="GO" id="GO:0006741">
    <property type="term" value="P:NADP+ biosynthetic process"/>
    <property type="evidence" value="ECO:0007669"/>
    <property type="project" value="UniProtKB-UniRule"/>
</dbReference>
<evidence type="ECO:0000256" key="4">
    <source>
        <dbReference type="ARBA" id="ARBA00023027"/>
    </source>
</evidence>
<dbReference type="GO" id="GO:0019674">
    <property type="term" value="P:NAD+ metabolic process"/>
    <property type="evidence" value="ECO:0007669"/>
    <property type="project" value="InterPro"/>
</dbReference>
<comment type="similarity">
    <text evidence="6">Belongs to the NAD kinase family.</text>
</comment>
<evidence type="ECO:0000256" key="2">
    <source>
        <dbReference type="ARBA" id="ARBA00022777"/>
    </source>
</evidence>
<comment type="cofactor">
    <cofactor evidence="6">
        <name>a divalent metal cation</name>
        <dbReference type="ChEBI" id="CHEBI:60240"/>
    </cofactor>
</comment>
<dbReference type="GO" id="GO:0046872">
    <property type="term" value="F:metal ion binding"/>
    <property type="evidence" value="ECO:0007669"/>
    <property type="project" value="UniProtKB-UniRule"/>
</dbReference>
<organism evidence="7 8">
    <name type="scientific">Streptobacillus felis</name>
    <dbReference type="NCBI Taxonomy" id="1384509"/>
    <lineage>
        <taxon>Bacteria</taxon>
        <taxon>Fusobacteriati</taxon>
        <taxon>Fusobacteriota</taxon>
        <taxon>Fusobacteriia</taxon>
        <taxon>Fusobacteriales</taxon>
        <taxon>Leptotrichiaceae</taxon>
        <taxon>Streptobacillus</taxon>
    </lineage>
</organism>
<evidence type="ECO:0000256" key="1">
    <source>
        <dbReference type="ARBA" id="ARBA00022679"/>
    </source>
</evidence>
<dbReference type="EC" id="2.7.1.23" evidence="6"/>
<feature type="binding site" evidence="6">
    <location>
        <position position="216"/>
    </location>
    <ligand>
        <name>NAD(+)</name>
        <dbReference type="ChEBI" id="CHEBI:57540"/>
    </ligand>
</feature>
<dbReference type="Pfam" id="PF20143">
    <property type="entry name" value="NAD_kinase_C"/>
    <property type="match status" value="1"/>
</dbReference>